<dbReference type="EMBL" id="MHKZ01000018">
    <property type="protein sequence ID" value="OGZ00540.1"/>
    <property type="molecule type" value="Genomic_DNA"/>
</dbReference>
<evidence type="ECO:0008006" key="5">
    <source>
        <dbReference type="Google" id="ProtNLM"/>
    </source>
</evidence>
<feature type="transmembrane region" description="Helical" evidence="1">
    <location>
        <begin position="99"/>
        <end position="124"/>
    </location>
</feature>
<accession>A0A1G2CII3</accession>
<keyword evidence="2" id="KW-0732">Signal</keyword>
<feature type="signal peptide" evidence="2">
    <location>
        <begin position="1"/>
        <end position="26"/>
    </location>
</feature>
<name>A0A1G2CII3_9BACT</name>
<keyword evidence="1" id="KW-0472">Membrane</keyword>
<evidence type="ECO:0000256" key="2">
    <source>
        <dbReference type="SAM" id="SignalP"/>
    </source>
</evidence>
<protein>
    <recommendedName>
        <fullName evidence="5">DUF4190 domain-containing protein</fullName>
    </recommendedName>
</protein>
<proteinExistence type="predicted"/>
<reference evidence="3 4" key="1">
    <citation type="journal article" date="2016" name="Nat. Commun.">
        <title>Thousands of microbial genomes shed light on interconnected biogeochemical processes in an aquifer system.</title>
        <authorList>
            <person name="Anantharaman K."/>
            <person name="Brown C.T."/>
            <person name="Hug L.A."/>
            <person name="Sharon I."/>
            <person name="Castelle C.J."/>
            <person name="Probst A.J."/>
            <person name="Thomas B.C."/>
            <person name="Singh A."/>
            <person name="Wilkins M.J."/>
            <person name="Karaoz U."/>
            <person name="Brodie E.L."/>
            <person name="Williams K.H."/>
            <person name="Hubbard S.S."/>
            <person name="Banfield J.F."/>
        </authorList>
    </citation>
    <scope>NUCLEOTIDE SEQUENCE [LARGE SCALE GENOMIC DNA]</scope>
</reference>
<evidence type="ECO:0000313" key="3">
    <source>
        <dbReference type="EMBL" id="OGZ00540.1"/>
    </source>
</evidence>
<feature type="transmembrane region" description="Helical" evidence="1">
    <location>
        <begin position="59"/>
        <end position="87"/>
    </location>
</feature>
<keyword evidence="1" id="KW-0812">Transmembrane</keyword>
<organism evidence="3 4">
    <name type="scientific">Candidatus Liptonbacteria bacterium RIFCSPLOWO2_01_FULL_45_15</name>
    <dbReference type="NCBI Taxonomy" id="1798649"/>
    <lineage>
        <taxon>Bacteria</taxon>
        <taxon>Candidatus Liptoniibacteriota</taxon>
    </lineage>
</organism>
<dbReference type="AlphaFoldDB" id="A0A1G2CII3"/>
<dbReference type="Proteomes" id="UP000176287">
    <property type="component" value="Unassembled WGS sequence"/>
</dbReference>
<evidence type="ECO:0000256" key="1">
    <source>
        <dbReference type="SAM" id="Phobius"/>
    </source>
</evidence>
<sequence length="197" mass="21004">MKKIVVAVPYLLLAISYLLIPLAASADVSLFPTGYWGPLVSCTGVDCNTCHIFSTAQMVIYFMMTLTIFVIGPIMITAGGIMMLVSAGNAERFSSGRKMATGAVIGILIGLGAFLIVNTLLVAIAKQIPGFNGSGFTISCSARLPLQAPLPRQDFELEGFQNPASGYIDTSVPASGDYSGQQFENIQDYTFPQDVEE</sequence>
<comment type="caution">
    <text evidence="3">The sequence shown here is derived from an EMBL/GenBank/DDBJ whole genome shotgun (WGS) entry which is preliminary data.</text>
</comment>
<evidence type="ECO:0000313" key="4">
    <source>
        <dbReference type="Proteomes" id="UP000176287"/>
    </source>
</evidence>
<feature type="chain" id="PRO_5009582329" description="DUF4190 domain-containing protein" evidence="2">
    <location>
        <begin position="27"/>
        <end position="197"/>
    </location>
</feature>
<keyword evidence="1" id="KW-1133">Transmembrane helix</keyword>
<gene>
    <name evidence="3" type="ORF">A3B13_01950</name>
</gene>